<dbReference type="Proteomes" id="UP000825935">
    <property type="component" value="Chromosome 26"/>
</dbReference>
<name>A0A8T2RP09_CERRI</name>
<accession>A0A8T2RP09</accession>
<keyword evidence="2" id="KW-1185">Reference proteome</keyword>
<evidence type="ECO:0000313" key="2">
    <source>
        <dbReference type="Proteomes" id="UP000825935"/>
    </source>
</evidence>
<dbReference type="AlphaFoldDB" id="A0A8T2RP09"/>
<sequence length="160" mass="17738">MLLVKYSMFLHLWYLTIIVFELRGTLVPCFHKFFAINPLDGGIAVLEQPPMNVGNSHNALLAGLSVLAKVSYPSTSLLKHIADDLKCSDVSYPSTSLLKHIYVPKCSDDAYLLKHIDDIPKCSDDALLAVLSVLAKVSYPSTFLLKHIADVLKCLDDDYV</sequence>
<comment type="caution">
    <text evidence="1">The sequence shown here is derived from an EMBL/GenBank/DDBJ whole genome shotgun (WGS) entry which is preliminary data.</text>
</comment>
<protein>
    <submittedName>
        <fullName evidence="1">Uncharacterized protein</fullName>
    </submittedName>
</protein>
<evidence type="ECO:0000313" key="1">
    <source>
        <dbReference type="EMBL" id="KAH7297315.1"/>
    </source>
</evidence>
<organism evidence="1 2">
    <name type="scientific">Ceratopteris richardii</name>
    <name type="common">Triangle waterfern</name>
    <dbReference type="NCBI Taxonomy" id="49495"/>
    <lineage>
        <taxon>Eukaryota</taxon>
        <taxon>Viridiplantae</taxon>
        <taxon>Streptophyta</taxon>
        <taxon>Embryophyta</taxon>
        <taxon>Tracheophyta</taxon>
        <taxon>Polypodiopsida</taxon>
        <taxon>Polypodiidae</taxon>
        <taxon>Polypodiales</taxon>
        <taxon>Pteridineae</taxon>
        <taxon>Pteridaceae</taxon>
        <taxon>Parkerioideae</taxon>
        <taxon>Ceratopteris</taxon>
    </lineage>
</organism>
<reference evidence="1" key="1">
    <citation type="submission" date="2021-08" db="EMBL/GenBank/DDBJ databases">
        <title>WGS assembly of Ceratopteris richardii.</title>
        <authorList>
            <person name="Marchant D.B."/>
            <person name="Chen G."/>
            <person name="Jenkins J."/>
            <person name="Shu S."/>
            <person name="Leebens-Mack J."/>
            <person name="Grimwood J."/>
            <person name="Schmutz J."/>
            <person name="Soltis P."/>
            <person name="Soltis D."/>
            <person name="Chen Z.-H."/>
        </authorList>
    </citation>
    <scope>NUCLEOTIDE SEQUENCE</scope>
    <source>
        <strain evidence="1">Whitten #5841</strain>
        <tissue evidence="1">Leaf</tissue>
    </source>
</reference>
<gene>
    <name evidence="1" type="ORF">KP509_26G065200</name>
</gene>
<proteinExistence type="predicted"/>
<dbReference type="EMBL" id="CM035431">
    <property type="protein sequence ID" value="KAH7297315.1"/>
    <property type="molecule type" value="Genomic_DNA"/>
</dbReference>